<dbReference type="WBParaSite" id="Smp_106590.1">
    <property type="protein sequence ID" value="Smp_106590.1"/>
    <property type="gene ID" value="Smp_106590"/>
</dbReference>
<keyword evidence="1" id="KW-1185">Reference proteome</keyword>
<reference evidence="2" key="2">
    <citation type="submission" date="2018-12" db="UniProtKB">
        <authorList>
            <consortium name="WormBaseParasite"/>
        </authorList>
    </citation>
    <scope>IDENTIFICATION</scope>
    <source>
        <strain evidence="2">Puerto Rican</strain>
    </source>
</reference>
<dbReference type="InParanoid" id="G4VA69"/>
<dbReference type="AlphaFoldDB" id="G4VA69"/>
<evidence type="ECO:0000313" key="2">
    <source>
        <dbReference type="WBParaSite" id="Smp_106590.1"/>
    </source>
</evidence>
<evidence type="ECO:0000313" key="1">
    <source>
        <dbReference type="Proteomes" id="UP000008854"/>
    </source>
</evidence>
<dbReference type="GeneID" id="8354417"/>
<dbReference type="CTD" id="8354417"/>
<reference evidence="1" key="1">
    <citation type="journal article" date="2012" name="PLoS Negl. Trop. Dis.">
        <title>A systematically improved high quality genome and transcriptome of the human blood fluke Schistosoma mansoni.</title>
        <authorList>
            <person name="Protasio A.V."/>
            <person name="Tsai I.J."/>
            <person name="Babbage A."/>
            <person name="Nichol S."/>
            <person name="Hunt M."/>
            <person name="Aslett M.A."/>
            <person name="De Silva N."/>
            <person name="Velarde G.S."/>
            <person name="Anderson T.J."/>
            <person name="Clark R.C."/>
            <person name="Davidson C."/>
            <person name="Dillon G.P."/>
            <person name="Holroyd N.E."/>
            <person name="LoVerde P.T."/>
            <person name="Lloyd C."/>
            <person name="McQuillan J."/>
            <person name="Oliveira G."/>
            <person name="Otto T.D."/>
            <person name="Parker-Manuel S.J."/>
            <person name="Quail M.A."/>
            <person name="Wilson R.A."/>
            <person name="Zerlotini A."/>
            <person name="Dunne D.W."/>
            <person name="Berriman M."/>
        </authorList>
    </citation>
    <scope>NUCLEOTIDE SEQUENCE [LARGE SCALE GENOMIC DNA]</scope>
    <source>
        <strain evidence="1">Puerto Rican</strain>
    </source>
</reference>
<dbReference type="HOGENOM" id="CLU_3336147_0_0_1"/>
<dbReference type="KEGG" id="smm:Smp_106590"/>
<name>G4VA69_SCHMA</name>
<dbReference type="Proteomes" id="UP000008854">
    <property type="component" value="Unassembled WGS sequence"/>
</dbReference>
<protein>
    <submittedName>
        <fullName evidence="2">Uncharacterized protein</fullName>
    </submittedName>
</protein>
<organism evidence="1 2">
    <name type="scientific">Schistosoma mansoni</name>
    <name type="common">Blood fluke</name>
    <dbReference type="NCBI Taxonomy" id="6183"/>
    <lineage>
        <taxon>Eukaryota</taxon>
        <taxon>Metazoa</taxon>
        <taxon>Spiralia</taxon>
        <taxon>Lophotrochozoa</taxon>
        <taxon>Platyhelminthes</taxon>
        <taxon>Trematoda</taxon>
        <taxon>Digenea</taxon>
        <taxon>Strigeidida</taxon>
        <taxon>Schistosomatoidea</taxon>
        <taxon>Schistosomatidae</taxon>
        <taxon>Schistosoma</taxon>
    </lineage>
</organism>
<dbReference type="RefSeq" id="XP_018648284.1">
    <property type="nucleotide sequence ID" value="XM_018793808.1"/>
</dbReference>
<proteinExistence type="predicted"/>
<sequence>MLLTIGVVYVNGNSLYLVKPYLLILEYIMCISVWKFEL</sequence>
<accession>G4VA69</accession>